<accession>A0AAN8ZRD7</accession>
<comment type="caution">
    <text evidence="7">The sequence shown here is derived from an EMBL/GenBank/DDBJ whole genome shotgun (WGS) entry which is preliminary data.</text>
</comment>
<dbReference type="GO" id="GO:0005886">
    <property type="term" value="C:plasma membrane"/>
    <property type="evidence" value="ECO:0007669"/>
    <property type="project" value="TreeGrafter"/>
</dbReference>
<feature type="chain" id="PRO_5043006708" description="Zinc transporter ZIP1" evidence="6">
    <location>
        <begin position="18"/>
        <end position="104"/>
    </location>
</feature>
<dbReference type="Proteomes" id="UP001381693">
    <property type="component" value="Unassembled WGS sequence"/>
</dbReference>
<evidence type="ECO:0000313" key="7">
    <source>
        <dbReference type="EMBL" id="KAK7065421.1"/>
    </source>
</evidence>
<evidence type="ECO:0000256" key="1">
    <source>
        <dbReference type="ARBA" id="ARBA00004141"/>
    </source>
</evidence>
<dbReference type="AlphaFoldDB" id="A0AAN8ZRD7"/>
<dbReference type="PANTHER" id="PTHR11040:SF140">
    <property type="entry name" value="ZRT (ZRT), IRT- (IRT-) LIKE PROTEIN TRANSPORTER"/>
    <property type="match status" value="1"/>
</dbReference>
<evidence type="ECO:0000256" key="3">
    <source>
        <dbReference type="ARBA" id="ARBA00022989"/>
    </source>
</evidence>
<dbReference type="GO" id="GO:0005385">
    <property type="term" value="F:zinc ion transmembrane transporter activity"/>
    <property type="evidence" value="ECO:0007669"/>
    <property type="project" value="TreeGrafter"/>
</dbReference>
<dbReference type="InterPro" id="IPR003689">
    <property type="entry name" value="ZIP"/>
</dbReference>
<dbReference type="EMBL" id="JAXCGZ010020790">
    <property type="protein sequence ID" value="KAK7065421.1"/>
    <property type="molecule type" value="Genomic_DNA"/>
</dbReference>
<keyword evidence="8" id="KW-1185">Reference proteome</keyword>
<evidence type="ECO:0000256" key="2">
    <source>
        <dbReference type="ARBA" id="ARBA00022692"/>
    </source>
</evidence>
<name>A0AAN8ZRD7_HALRR</name>
<comment type="subcellular location">
    <subcellularLocation>
        <location evidence="1">Membrane</location>
        <topology evidence="1">Multi-pass membrane protein</topology>
    </subcellularLocation>
</comment>
<evidence type="ECO:0008006" key="9">
    <source>
        <dbReference type="Google" id="ProtNLM"/>
    </source>
</evidence>
<proteinExistence type="predicted"/>
<evidence type="ECO:0000256" key="6">
    <source>
        <dbReference type="SAM" id="SignalP"/>
    </source>
</evidence>
<evidence type="ECO:0000256" key="4">
    <source>
        <dbReference type="ARBA" id="ARBA00023136"/>
    </source>
</evidence>
<dbReference type="PANTHER" id="PTHR11040">
    <property type="entry name" value="ZINC/IRON TRANSPORTER"/>
    <property type="match status" value="1"/>
</dbReference>
<evidence type="ECO:0000256" key="5">
    <source>
        <dbReference type="SAM" id="Phobius"/>
    </source>
</evidence>
<protein>
    <recommendedName>
        <fullName evidence="9">Zinc transporter ZIP1</fullName>
    </recommendedName>
</protein>
<organism evidence="7 8">
    <name type="scientific">Halocaridina rubra</name>
    <name type="common">Hawaiian red shrimp</name>
    <dbReference type="NCBI Taxonomy" id="373956"/>
    <lineage>
        <taxon>Eukaryota</taxon>
        <taxon>Metazoa</taxon>
        <taxon>Ecdysozoa</taxon>
        <taxon>Arthropoda</taxon>
        <taxon>Crustacea</taxon>
        <taxon>Multicrustacea</taxon>
        <taxon>Malacostraca</taxon>
        <taxon>Eumalacostraca</taxon>
        <taxon>Eucarida</taxon>
        <taxon>Decapoda</taxon>
        <taxon>Pleocyemata</taxon>
        <taxon>Caridea</taxon>
        <taxon>Atyoidea</taxon>
        <taxon>Atyidae</taxon>
        <taxon>Halocaridina</taxon>
    </lineage>
</organism>
<sequence length="104" mass="11366">MLMCIMFFCVTAPIGVGVGMGIMELQASFTTAAVSGILQGLACGTFLYVTFFEVLPHEMNNGENRLLKLLFIIFGFAAVCGVLYLNPDAQRPRCYTQPNPANHQ</sequence>
<keyword evidence="3 5" id="KW-1133">Transmembrane helix</keyword>
<dbReference type="Pfam" id="PF02535">
    <property type="entry name" value="Zip"/>
    <property type="match status" value="1"/>
</dbReference>
<feature type="transmembrane region" description="Helical" evidence="5">
    <location>
        <begin position="33"/>
        <end position="54"/>
    </location>
</feature>
<feature type="signal peptide" evidence="6">
    <location>
        <begin position="1"/>
        <end position="17"/>
    </location>
</feature>
<reference evidence="7 8" key="1">
    <citation type="submission" date="2023-11" db="EMBL/GenBank/DDBJ databases">
        <title>Halocaridina rubra genome assembly.</title>
        <authorList>
            <person name="Smith C."/>
        </authorList>
    </citation>
    <scope>NUCLEOTIDE SEQUENCE [LARGE SCALE GENOMIC DNA]</scope>
    <source>
        <strain evidence="7">EP-1</strain>
        <tissue evidence="7">Whole</tissue>
    </source>
</reference>
<keyword evidence="2 5" id="KW-0812">Transmembrane</keyword>
<keyword evidence="4 5" id="KW-0472">Membrane</keyword>
<keyword evidence="6" id="KW-0732">Signal</keyword>
<gene>
    <name evidence="7" type="ORF">SK128_018589</name>
</gene>
<feature type="transmembrane region" description="Helical" evidence="5">
    <location>
        <begin position="66"/>
        <end position="85"/>
    </location>
</feature>
<evidence type="ECO:0000313" key="8">
    <source>
        <dbReference type="Proteomes" id="UP001381693"/>
    </source>
</evidence>